<comment type="caution">
    <text evidence="4">The sequence shown here is derived from an EMBL/GenBank/DDBJ whole genome shotgun (WGS) entry which is preliminary data.</text>
</comment>
<comment type="cofactor">
    <cofactor evidence="1 3">
        <name>a divalent metal cation</name>
        <dbReference type="ChEBI" id="CHEBI:60240"/>
    </cofactor>
</comment>
<name>A0ABS5LH35_9BACI</name>
<feature type="site" description="Important for substrate specificity" evidence="3">
    <location>
        <position position="75"/>
    </location>
</feature>
<dbReference type="HAMAP" id="MF_00528">
    <property type="entry name" value="Maf"/>
    <property type="match status" value="1"/>
</dbReference>
<dbReference type="PIRSF" id="PIRSF006305">
    <property type="entry name" value="Maf"/>
    <property type="match status" value="1"/>
</dbReference>
<keyword evidence="3" id="KW-0546">Nucleotide metabolism</keyword>
<dbReference type="Pfam" id="PF02545">
    <property type="entry name" value="Maf"/>
    <property type="match status" value="1"/>
</dbReference>
<comment type="function">
    <text evidence="3">Nucleoside triphosphate pyrophosphatase that hydrolyzes dTTP and UTP. May have a dual role in cell division arrest and in preventing the incorporation of modified nucleotides into cellular nucleic acids.</text>
</comment>
<feature type="active site" description="Proton acceptor" evidence="3">
    <location>
        <position position="74"/>
    </location>
</feature>
<dbReference type="EMBL" id="JAGVRK010000001">
    <property type="protein sequence ID" value="MBS2969878.1"/>
    <property type="molecule type" value="Genomic_DNA"/>
</dbReference>
<sequence length="193" mass="21265">MHAHLQQHLILASGSPRRKELLESLNIPINVMITNVDETIEPGQSPEDAVMQLARRKAGHSADSFPDSFVVAADTIVVLDGQILGKPQNEEEAERTLGLLSGKSHRVLTGVSIFKGKKERTFYVSTEVTFWELSGEEIKTYAETGEPLDKAGSYGIQGLGKAFVKEIRGDYFSVVGLPVSRLIRELREIGFTI</sequence>
<dbReference type="PANTHER" id="PTHR43213">
    <property type="entry name" value="BIFUNCTIONAL DTTP/UTP PYROPHOSPHATASE/METHYLTRANSFERASE PROTEIN-RELATED"/>
    <property type="match status" value="1"/>
</dbReference>
<feature type="site" description="Important for substrate specificity" evidence="3">
    <location>
        <position position="17"/>
    </location>
</feature>
<accession>A0ABS5LH35</accession>
<protein>
    <recommendedName>
        <fullName evidence="3">dTTP/UTP pyrophosphatase</fullName>
        <shortName evidence="3">dTTPase/UTPase</shortName>
        <ecNumber evidence="3">3.6.1.9</ecNumber>
    </recommendedName>
    <alternativeName>
        <fullName evidence="3">Nucleoside triphosphate pyrophosphatase</fullName>
    </alternativeName>
    <alternativeName>
        <fullName evidence="3">Nucleotide pyrophosphatase</fullName>
        <shortName evidence="3">Nucleotide PPase</shortName>
    </alternativeName>
</protein>
<reference evidence="4 5" key="1">
    <citation type="submission" date="2021-04" db="EMBL/GenBank/DDBJ databases">
        <title>Metabacillus sp. strain KIGAM252 whole genome sequence.</title>
        <authorList>
            <person name="Seo M.-J."/>
            <person name="Cho E.-S."/>
            <person name="Hwang C.Y."/>
            <person name="Yoon D.J."/>
        </authorList>
    </citation>
    <scope>NUCLEOTIDE SEQUENCE [LARGE SCALE GENOMIC DNA]</scope>
    <source>
        <strain evidence="4 5">KIGAM252</strain>
    </source>
</reference>
<keyword evidence="5" id="KW-1185">Reference proteome</keyword>
<dbReference type="CDD" id="cd00555">
    <property type="entry name" value="Maf"/>
    <property type="match status" value="1"/>
</dbReference>
<keyword evidence="3" id="KW-0963">Cytoplasm</keyword>
<keyword evidence="2 3" id="KW-0378">Hydrolase</keyword>
<evidence type="ECO:0000313" key="5">
    <source>
        <dbReference type="Proteomes" id="UP000682403"/>
    </source>
</evidence>
<dbReference type="Gene3D" id="3.90.950.10">
    <property type="match status" value="1"/>
</dbReference>
<evidence type="ECO:0000313" key="4">
    <source>
        <dbReference type="EMBL" id="MBS2969878.1"/>
    </source>
</evidence>
<gene>
    <name evidence="4" type="primary">maf</name>
    <name evidence="4" type="ORF">J9317_13985</name>
</gene>
<dbReference type="PANTHER" id="PTHR43213:SF5">
    <property type="entry name" value="BIFUNCTIONAL DTTP_UTP PYROPHOSPHATASE_METHYLTRANSFERASE PROTEIN-RELATED"/>
    <property type="match status" value="1"/>
</dbReference>
<comment type="catalytic activity">
    <reaction evidence="3">
        <text>dTTP + H2O = dTMP + diphosphate + H(+)</text>
        <dbReference type="Rhea" id="RHEA:28534"/>
        <dbReference type="ChEBI" id="CHEBI:15377"/>
        <dbReference type="ChEBI" id="CHEBI:15378"/>
        <dbReference type="ChEBI" id="CHEBI:33019"/>
        <dbReference type="ChEBI" id="CHEBI:37568"/>
        <dbReference type="ChEBI" id="CHEBI:63528"/>
        <dbReference type="EC" id="3.6.1.9"/>
    </reaction>
</comment>
<dbReference type="RefSeq" id="WP_211559575.1">
    <property type="nucleotide sequence ID" value="NZ_JAGVRK010000001.1"/>
</dbReference>
<comment type="catalytic activity">
    <reaction evidence="3">
        <text>UTP + H2O = UMP + diphosphate + H(+)</text>
        <dbReference type="Rhea" id="RHEA:29395"/>
        <dbReference type="ChEBI" id="CHEBI:15377"/>
        <dbReference type="ChEBI" id="CHEBI:15378"/>
        <dbReference type="ChEBI" id="CHEBI:33019"/>
        <dbReference type="ChEBI" id="CHEBI:46398"/>
        <dbReference type="ChEBI" id="CHEBI:57865"/>
        <dbReference type="EC" id="3.6.1.9"/>
    </reaction>
</comment>
<comment type="similarity">
    <text evidence="3">Belongs to the Maf family. YhdE subfamily.</text>
</comment>
<comment type="subcellular location">
    <subcellularLocation>
        <location evidence="3">Cytoplasm</location>
    </subcellularLocation>
</comment>
<dbReference type="InterPro" id="IPR003697">
    <property type="entry name" value="Maf-like"/>
</dbReference>
<dbReference type="EC" id="3.6.1.9" evidence="3"/>
<evidence type="ECO:0000256" key="2">
    <source>
        <dbReference type="ARBA" id="ARBA00022801"/>
    </source>
</evidence>
<comment type="caution">
    <text evidence="3">Lacks conserved residue(s) required for the propagation of feature annotation.</text>
</comment>
<organism evidence="4 5">
    <name type="scientific">Metabacillus flavus</name>
    <dbReference type="NCBI Taxonomy" id="2823519"/>
    <lineage>
        <taxon>Bacteria</taxon>
        <taxon>Bacillati</taxon>
        <taxon>Bacillota</taxon>
        <taxon>Bacilli</taxon>
        <taxon>Bacillales</taxon>
        <taxon>Bacillaceae</taxon>
        <taxon>Metabacillus</taxon>
    </lineage>
</organism>
<dbReference type="SUPFAM" id="SSF52972">
    <property type="entry name" value="ITPase-like"/>
    <property type="match status" value="1"/>
</dbReference>
<feature type="site" description="Important for substrate specificity" evidence="3">
    <location>
        <position position="157"/>
    </location>
</feature>
<dbReference type="InterPro" id="IPR029001">
    <property type="entry name" value="ITPase-like_fam"/>
</dbReference>
<evidence type="ECO:0000256" key="1">
    <source>
        <dbReference type="ARBA" id="ARBA00001968"/>
    </source>
</evidence>
<dbReference type="NCBIfam" id="TIGR00172">
    <property type="entry name" value="maf"/>
    <property type="match status" value="1"/>
</dbReference>
<evidence type="ECO:0000256" key="3">
    <source>
        <dbReference type="HAMAP-Rule" id="MF_00528"/>
    </source>
</evidence>
<dbReference type="Proteomes" id="UP000682403">
    <property type="component" value="Unassembled WGS sequence"/>
</dbReference>
<proteinExistence type="inferred from homology"/>